<dbReference type="EMBL" id="KL367527">
    <property type="protein sequence ID" value="KFD66124.1"/>
    <property type="molecule type" value="Genomic_DNA"/>
</dbReference>
<dbReference type="EMBL" id="KL363191">
    <property type="protein sequence ID" value="KFD56888.1"/>
    <property type="molecule type" value="Genomic_DNA"/>
</dbReference>
<evidence type="ECO:0000313" key="2">
    <source>
        <dbReference type="EMBL" id="KFD66124.1"/>
    </source>
</evidence>
<dbReference type="Proteomes" id="UP000030764">
    <property type="component" value="Unassembled WGS sequence"/>
</dbReference>
<accession>A0A085MI42</accession>
<dbReference type="AlphaFoldDB" id="A0A085MI42"/>
<reference evidence="1 3" key="1">
    <citation type="journal article" date="2014" name="Nat. Genet.">
        <title>Genome and transcriptome of the porcine whipworm Trichuris suis.</title>
        <authorList>
            <person name="Jex A.R."/>
            <person name="Nejsum P."/>
            <person name="Schwarz E.M."/>
            <person name="Hu L."/>
            <person name="Young N.D."/>
            <person name="Hall R.S."/>
            <person name="Korhonen P.K."/>
            <person name="Liao S."/>
            <person name="Thamsborg S."/>
            <person name="Xia J."/>
            <person name="Xu P."/>
            <person name="Wang S."/>
            <person name="Scheerlinck J.P."/>
            <person name="Hofmann A."/>
            <person name="Sternberg P.W."/>
            <person name="Wang J."/>
            <person name="Gasser R.B."/>
        </authorList>
    </citation>
    <scope>NUCLEOTIDE SEQUENCE [LARGE SCALE GENOMIC DNA]</scope>
    <source>
        <strain evidence="2">DCEP-RM93F</strain>
        <strain evidence="1">DCEP-RM93M</strain>
    </source>
</reference>
<gene>
    <name evidence="1" type="ORF">M513_02145</name>
    <name evidence="2" type="ORF">M514_02145</name>
</gene>
<name>A0A085MI42_9BILA</name>
<protein>
    <recommendedName>
        <fullName evidence="4">Retrotransposon gag domain-containing protein</fullName>
    </recommendedName>
</protein>
<sequence>MKIYVTTTSYRGIREALGTTKLFDLKLIPEFDARGEWLEKLELVCELSGVADTAQVIPLRLTGGAFAVYQQMTPEDRKQSKKIKETLLAAFAVDRFVAYRQLTTRKLRSDESIDVFLAGLRRLSSLAGGASESLLGCVFVAGLPEHVQGALWADVRMEDLNLCQLLARAKAVLAN</sequence>
<dbReference type="Proteomes" id="UP000030758">
    <property type="component" value="Unassembled WGS sequence"/>
</dbReference>
<evidence type="ECO:0008006" key="4">
    <source>
        <dbReference type="Google" id="ProtNLM"/>
    </source>
</evidence>
<keyword evidence="3" id="KW-1185">Reference proteome</keyword>
<evidence type="ECO:0000313" key="3">
    <source>
        <dbReference type="Proteomes" id="UP000030764"/>
    </source>
</evidence>
<organism evidence="1 3">
    <name type="scientific">Trichuris suis</name>
    <name type="common">pig whipworm</name>
    <dbReference type="NCBI Taxonomy" id="68888"/>
    <lineage>
        <taxon>Eukaryota</taxon>
        <taxon>Metazoa</taxon>
        <taxon>Ecdysozoa</taxon>
        <taxon>Nematoda</taxon>
        <taxon>Enoplea</taxon>
        <taxon>Dorylaimia</taxon>
        <taxon>Trichinellida</taxon>
        <taxon>Trichuridae</taxon>
        <taxon>Trichuris</taxon>
    </lineage>
</organism>
<evidence type="ECO:0000313" key="1">
    <source>
        <dbReference type="EMBL" id="KFD56888.1"/>
    </source>
</evidence>
<proteinExistence type="predicted"/>